<dbReference type="PANTHER" id="PTHR36214">
    <property type="match status" value="1"/>
</dbReference>
<dbReference type="InterPro" id="IPR007202">
    <property type="entry name" value="4Fe-4S_dom"/>
</dbReference>
<dbReference type="EMBL" id="JACNJH010000223">
    <property type="protein sequence ID" value="MBC8362826.1"/>
    <property type="molecule type" value="Genomic_DNA"/>
</dbReference>
<comment type="caution">
    <text evidence="6">The sequence shown here is derived from an EMBL/GenBank/DDBJ whole genome shotgun (WGS) entry which is preliminary data.</text>
</comment>
<organism evidence="6 7">
    <name type="scientific">Candidatus Desulfatibia profunda</name>
    <dbReference type="NCBI Taxonomy" id="2841695"/>
    <lineage>
        <taxon>Bacteria</taxon>
        <taxon>Pseudomonadati</taxon>
        <taxon>Thermodesulfobacteriota</taxon>
        <taxon>Desulfobacteria</taxon>
        <taxon>Desulfobacterales</taxon>
        <taxon>Desulfobacterales incertae sedis</taxon>
        <taxon>Candidatus Desulfatibia</taxon>
    </lineage>
</organism>
<evidence type="ECO:0000313" key="7">
    <source>
        <dbReference type="Proteomes" id="UP000603434"/>
    </source>
</evidence>
<evidence type="ECO:0000256" key="2">
    <source>
        <dbReference type="ARBA" id="ARBA00022723"/>
    </source>
</evidence>
<dbReference type="AlphaFoldDB" id="A0A8J6TNT7"/>
<gene>
    <name evidence="6" type="ORF">H8E23_15685</name>
</gene>
<dbReference type="InterPro" id="IPR051069">
    <property type="entry name" value="ACDS_complex_subunit"/>
</dbReference>
<keyword evidence="3" id="KW-0408">Iron</keyword>
<keyword evidence="4" id="KW-0411">Iron-sulfur</keyword>
<keyword evidence="1" id="KW-0004">4Fe-4S</keyword>
<sequence>MLLKSYTKEIFRAECNPGFETLHCFAHLDEDVGAALPYLNAVLGGYTYIKDPPSVTFKSQGKLITVHSKKIAINALKDEEEATNIIEWLKREINAAWEMRNEIEPRYEAAPQPKVFEILKLLPKTNCKECGQPTCMVFATQVAEGAKGPEDCPPLDEAGRQNLAEYLGQFRFDV</sequence>
<dbReference type="GO" id="GO:0046872">
    <property type="term" value="F:metal ion binding"/>
    <property type="evidence" value="ECO:0007669"/>
    <property type="project" value="UniProtKB-KW"/>
</dbReference>
<feature type="domain" description="4Fe-4S" evidence="5">
    <location>
        <begin position="102"/>
        <end position="169"/>
    </location>
</feature>
<evidence type="ECO:0000256" key="4">
    <source>
        <dbReference type="ARBA" id="ARBA00023014"/>
    </source>
</evidence>
<evidence type="ECO:0000256" key="1">
    <source>
        <dbReference type="ARBA" id="ARBA00022485"/>
    </source>
</evidence>
<dbReference type="GO" id="GO:0051539">
    <property type="term" value="F:4 iron, 4 sulfur cluster binding"/>
    <property type="evidence" value="ECO:0007669"/>
    <property type="project" value="UniProtKB-KW"/>
</dbReference>
<dbReference type="Gene3D" id="1.10.15.40">
    <property type="entry name" value="Electron transport complex subunit B, putative Fe-S cluster"/>
    <property type="match status" value="1"/>
</dbReference>
<dbReference type="PROSITE" id="PS51656">
    <property type="entry name" value="4FE4S"/>
    <property type="match status" value="1"/>
</dbReference>
<evidence type="ECO:0000256" key="3">
    <source>
        <dbReference type="ARBA" id="ARBA00023004"/>
    </source>
</evidence>
<accession>A0A8J6TNT7</accession>
<dbReference type="Proteomes" id="UP000603434">
    <property type="component" value="Unassembled WGS sequence"/>
</dbReference>
<dbReference type="PANTHER" id="PTHR36214:SF3">
    <property type="entry name" value="ACETYL-COA DECARBONYLASE_SYNTHASE COMPLEX SUBUNIT GAMMA"/>
    <property type="match status" value="1"/>
</dbReference>
<keyword evidence="2" id="KW-0479">Metal-binding</keyword>
<evidence type="ECO:0000313" key="6">
    <source>
        <dbReference type="EMBL" id="MBC8362826.1"/>
    </source>
</evidence>
<evidence type="ECO:0000259" key="5">
    <source>
        <dbReference type="PROSITE" id="PS51656"/>
    </source>
</evidence>
<proteinExistence type="predicted"/>
<protein>
    <submittedName>
        <fullName evidence="6">Fe-S cluster protein</fullName>
    </submittedName>
</protein>
<name>A0A8J6TNT7_9BACT</name>
<dbReference type="Pfam" id="PF04060">
    <property type="entry name" value="FeS"/>
    <property type="match status" value="1"/>
</dbReference>
<reference evidence="6 7" key="1">
    <citation type="submission" date="2020-08" db="EMBL/GenBank/DDBJ databases">
        <title>Bridging the membrane lipid divide: bacteria of the FCB group superphylum have the potential to synthesize archaeal ether lipids.</title>
        <authorList>
            <person name="Villanueva L."/>
            <person name="Von Meijenfeldt F.A.B."/>
            <person name="Westbye A.B."/>
            <person name="Yadav S."/>
            <person name="Hopmans E.C."/>
            <person name="Dutilh B.E."/>
            <person name="Sinninghe Damste J.S."/>
        </authorList>
    </citation>
    <scope>NUCLEOTIDE SEQUENCE [LARGE SCALE GENOMIC DNA]</scope>
    <source>
        <strain evidence="6">NIOZ-UU30</strain>
    </source>
</reference>